<feature type="compositionally biased region" description="Basic and acidic residues" evidence="1">
    <location>
        <begin position="22"/>
        <end position="33"/>
    </location>
</feature>
<protein>
    <submittedName>
        <fullName evidence="2">Uncharacterized protein</fullName>
    </submittedName>
</protein>
<name>A0A6P2CEF9_9NOCA</name>
<evidence type="ECO:0000313" key="2">
    <source>
        <dbReference type="EMBL" id="TXG89298.1"/>
    </source>
</evidence>
<accession>A0A6P2CEF9</accession>
<reference evidence="2 3" key="1">
    <citation type="submission" date="2018-07" db="EMBL/GenBank/DDBJ databases">
        <title>Genome sequence of Rhodococcus rhodnii ATCC 35071 from Rhodnius prolixus.</title>
        <authorList>
            <person name="Patel V."/>
            <person name="Vogel K.J."/>
        </authorList>
    </citation>
    <scope>NUCLEOTIDE SEQUENCE [LARGE SCALE GENOMIC DNA]</scope>
    <source>
        <strain evidence="2 3">ATCC 35071</strain>
    </source>
</reference>
<dbReference type="AlphaFoldDB" id="A0A6P2CEF9"/>
<proteinExistence type="predicted"/>
<feature type="region of interest" description="Disordered" evidence="1">
    <location>
        <begin position="22"/>
        <end position="43"/>
    </location>
</feature>
<dbReference type="RefSeq" id="WP_010839894.1">
    <property type="nucleotide sequence ID" value="NZ_QRCM01000001.1"/>
</dbReference>
<dbReference type="Proteomes" id="UP000471120">
    <property type="component" value="Unassembled WGS sequence"/>
</dbReference>
<evidence type="ECO:0000313" key="3">
    <source>
        <dbReference type="Proteomes" id="UP000471120"/>
    </source>
</evidence>
<sequence>MADSASDGPSERDELRRRVREKLLRQRDEDDRTGQSVDGTDQRMADVEIDLARLDEADEADPVIDELARKYWVP</sequence>
<gene>
    <name evidence="2" type="ORF">DW322_02400</name>
</gene>
<dbReference type="EMBL" id="QRCM01000001">
    <property type="protein sequence ID" value="TXG89298.1"/>
    <property type="molecule type" value="Genomic_DNA"/>
</dbReference>
<organism evidence="2 3">
    <name type="scientific">Rhodococcus rhodnii</name>
    <dbReference type="NCBI Taxonomy" id="38312"/>
    <lineage>
        <taxon>Bacteria</taxon>
        <taxon>Bacillati</taxon>
        <taxon>Actinomycetota</taxon>
        <taxon>Actinomycetes</taxon>
        <taxon>Mycobacteriales</taxon>
        <taxon>Nocardiaceae</taxon>
        <taxon>Rhodococcus</taxon>
    </lineage>
</organism>
<comment type="caution">
    <text evidence="2">The sequence shown here is derived from an EMBL/GenBank/DDBJ whole genome shotgun (WGS) entry which is preliminary data.</text>
</comment>
<evidence type="ECO:0000256" key="1">
    <source>
        <dbReference type="SAM" id="MobiDB-lite"/>
    </source>
</evidence>